<dbReference type="PANTHER" id="PTHR43566">
    <property type="entry name" value="CONSERVED PROTEIN"/>
    <property type="match status" value="1"/>
</dbReference>
<accession>A0A326RNE8</accession>
<evidence type="ECO:0008006" key="5">
    <source>
        <dbReference type="Google" id="ProtNLM"/>
    </source>
</evidence>
<dbReference type="AlphaFoldDB" id="A0A326RNE8"/>
<evidence type="ECO:0000313" key="3">
    <source>
        <dbReference type="EMBL" id="PZV79761.1"/>
    </source>
</evidence>
<dbReference type="InterPro" id="IPR025420">
    <property type="entry name" value="DUF4143"/>
</dbReference>
<dbReference type="OrthoDB" id="9778168at2"/>
<reference evidence="3 4" key="1">
    <citation type="submission" date="2018-06" db="EMBL/GenBank/DDBJ databases">
        <title>Genomic Encyclopedia of Archaeal and Bacterial Type Strains, Phase II (KMG-II): from individual species to whole genera.</title>
        <authorList>
            <person name="Goeker M."/>
        </authorList>
    </citation>
    <scope>NUCLEOTIDE SEQUENCE [LARGE SCALE GENOMIC DNA]</scope>
    <source>
        <strain evidence="3 4">T4</strain>
    </source>
</reference>
<dbReference type="Pfam" id="PF13173">
    <property type="entry name" value="AAA_14"/>
    <property type="match status" value="1"/>
</dbReference>
<dbReference type="RefSeq" id="WP_111394016.1">
    <property type="nucleotide sequence ID" value="NZ_QKTX01000013.1"/>
</dbReference>
<dbReference type="Pfam" id="PF13635">
    <property type="entry name" value="DUF4143"/>
    <property type="match status" value="1"/>
</dbReference>
<keyword evidence="4" id="KW-1185">Reference proteome</keyword>
<comment type="caution">
    <text evidence="3">The sequence shown here is derived from an EMBL/GenBank/DDBJ whole genome shotgun (WGS) entry which is preliminary data.</text>
</comment>
<sequence length="387" mass="44570">MLNRKLGIKIKVSASKMPIIAITGPRQSGKSTLIQALFPDHRYLNLEDPELRQFALTDPKGFLQSQQGNLILDEVQYVPHLFSYIQVISDREKIPGQFILSGSQNFQLMESISQSLAGRVSIFNLLPFSLEEIKGSSFEMETYEQYIIKGFYPRIYDLELDPYRWLQDYLRTYVERDVRQLLNVGDLGLFRQFLEMCAGRIGQLINFSEIGNQLGISYQTVSKWLSILETSFICYTLRPYHKNFNKRIVKSPKLYFYDTGLACALLNLRTVEELNRHFAKGALFENLILNEVMKNQLNRDLPTNNYFWNAAGSHEIDLVMEVGGKLIAAEIKSGRTINSNFFNSLTYFQNASGTSPEDSYLIYGGDEVQKRSHAQVLNWNRLDLLPY</sequence>
<feature type="domain" description="DUF4143" evidence="2">
    <location>
        <begin position="175"/>
        <end position="334"/>
    </location>
</feature>
<dbReference type="SUPFAM" id="SSF52540">
    <property type="entry name" value="P-loop containing nucleoside triphosphate hydrolases"/>
    <property type="match status" value="1"/>
</dbReference>
<dbReference type="EMBL" id="QKTX01000013">
    <property type="protein sequence ID" value="PZV79761.1"/>
    <property type="molecule type" value="Genomic_DNA"/>
</dbReference>
<evidence type="ECO:0000259" key="1">
    <source>
        <dbReference type="Pfam" id="PF13173"/>
    </source>
</evidence>
<name>A0A326RNE8_9BACT</name>
<dbReference type="PANTHER" id="PTHR43566:SF2">
    <property type="entry name" value="DUF4143 DOMAIN-CONTAINING PROTEIN"/>
    <property type="match status" value="1"/>
</dbReference>
<evidence type="ECO:0000259" key="2">
    <source>
        <dbReference type="Pfam" id="PF13635"/>
    </source>
</evidence>
<dbReference type="InterPro" id="IPR041682">
    <property type="entry name" value="AAA_14"/>
</dbReference>
<dbReference type="InterPro" id="IPR011335">
    <property type="entry name" value="Restrct_endonuc-II-like"/>
</dbReference>
<protein>
    <recommendedName>
        <fullName evidence="5">AAA+ ATPase domain-containing protein</fullName>
    </recommendedName>
</protein>
<dbReference type="Proteomes" id="UP000248917">
    <property type="component" value="Unassembled WGS sequence"/>
</dbReference>
<dbReference type="SUPFAM" id="SSF52980">
    <property type="entry name" value="Restriction endonuclease-like"/>
    <property type="match status" value="1"/>
</dbReference>
<organism evidence="3 4">
    <name type="scientific">Algoriphagus aquaeductus</name>
    <dbReference type="NCBI Taxonomy" id="475299"/>
    <lineage>
        <taxon>Bacteria</taxon>
        <taxon>Pseudomonadati</taxon>
        <taxon>Bacteroidota</taxon>
        <taxon>Cytophagia</taxon>
        <taxon>Cytophagales</taxon>
        <taxon>Cyclobacteriaceae</taxon>
        <taxon>Algoriphagus</taxon>
    </lineage>
</organism>
<evidence type="ECO:0000313" key="4">
    <source>
        <dbReference type="Proteomes" id="UP000248917"/>
    </source>
</evidence>
<feature type="domain" description="AAA" evidence="1">
    <location>
        <begin position="18"/>
        <end position="133"/>
    </location>
</feature>
<gene>
    <name evidence="3" type="ORF">CLV31_11377</name>
</gene>
<proteinExistence type="predicted"/>
<dbReference type="InterPro" id="IPR027417">
    <property type="entry name" value="P-loop_NTPase"/>
</dbReference>